<dbReference type="GO" id="GO:0051082">
    <property type="term" value="F:unfolded protein binding"/>
    <property type="evidence" value="ECO:0007669"/>
    <property type="project" value="InterPro"/>
</dbReference>
<evidence type="ECO:0000313" key="3">
    <source>
        <dbReference type="Proteomes" id="UP000017048"/>
    </source>
</evidence>
<dbReference type="EMBL" id="BAFO02000020">
    <property type="protein sequence ID" value="GAD83587.1"/>
    <property type="molecule type" value="Genomic_DNA"/>
</dbReference>
<dbReference type="NCBIfam" id="TIGR00684">
    <property type="entry name" value="narJ"/>
    <property type="match status" value="1"/>
</dbReference>
<dbReference type="AlphaFoldDB" id="U5E434"/>
<gene>
    <name evidence="2" type="primary">narJ</name>
    <name evidence="2" type="ORF">NCAST_20_01550</name>
</gene>
<keyword evidence="3" id="KW-1185">Reference proteome</keyword>
<dbReference type="GeneID" id="91513843"/>
<dbReference type="InterPro" id="IPR020945">
    <property type="entry name" value="DMSO/NO3_reduct_chaperone"/>
</dbReference>
<accession>U5E434</accession>
<sequence>MALFGRSARRTARHRVVWQAASLLLSYPDAGHRARLDLVDELCGHLPAEDAAPLRTAAASLRALPDIVAAQGYVDTFDLRRRSTLLLTYWTDGDTRNRGMAMLAFNDAYRAAGVHPPAGEVPDHLTVLLEFAATVDPIAGAALLTAHRGAIDAIGLALAGEDSPYAPVLAAVAGTLPAATEQDLGRARRLVEAGPPAESVGLAPFTLTVPPRRAEADRAPAVAKGRH</sequence>
<dbReference type="SUPFAM" id="SSF89155">
    <property type="entry name" value="TorD-like"/>
    <property type="match status" value="1"/>
</dbReference>
<dbReference type="PANTHER" id="PTHR43680">
    <property type="entry name" value="NITRATE REDUCTASE MOLYBDENUM COFACTOR ASSEMBLY CHAPERONE"/>
    <property type="match status" value="1"/>
</dbReference>
<keyword evidence="1" id="KW-0534">Nitrate assimilation</keyword>
<organism evidence="2 3">
    <name type="scientific">Nocardia asteroides NBRC 15531</name>
    <dbReference type="NCBI Taxonomy" id="1110697"/>
    <lineage>
        <taxon>Bacteria</taxon>
        <taxon>Bacillati</taxon>
        <taxon>Actinomycetota</taxon>
        <taxon>Actinomycetes</taxon>
        <taxon>Mycobacteriales</taxon>
        <taxon>Nocardiaceae</taxon>
        <taxon>Nocardia</taxon>
    </lineage>
</organism>
<dbReference type="GO" id="GO:0042128">
    <property type="term" value="P:nitrate assimilation"/>
    <property type="evidence" value="ECO:0007669"/>
    <property type="project" value="UniProtKB-KW"/>
</dbReference>
<dbReference type="Gene3D" id="1.10.3480.10">
    <property type="entry name" value="TorD-like"/>
    <property type="match status" value="1"/>
</dbReference>
<dbReference type="InterPro" id="IPR003765">
    <property type="entry name" value="NO3_reductase_chaperone_NarJ"/>
</dbReference>
<evidence type="ECO:0000256" key="1">
    <source>
        <dbReference type="ARBA" id="ARBA00023063"/>
    </source>
</evidence>
<dbReference type="GO" id="GO:0016530">
    <property type="term" value="F:metallochaperone activity"/>
    <property type="evidence" value="ECO:0007669"/>
    <property type="project" value="TreeGrafter"/>
</dbReference>
<protein>
    <submittedName>
        <fullName evidence="2">Nitrate reductase accessory protein NarJ</fullName>
    </submittedName>
</protein>
<dbReference type="GO" id="GO:0051131">
    <property type="term" value="P:chaperone-mediated protein complex assembly"/>
    <property type="evidence" value="ECO:0007669"/>
    <property type="project" value="InterPro"/>
</dbReference>
<dbReference type="Proteomes" id="UP000017048">
    <property type="component" value="Unassembled WGS sequence"/>
</dbReference>
<dbReference type="STRING" id="1824.SAMN05444423_101889"/>
<dbReference type="RefSeq" id="WP_019049577.1">
    <property type="nucleotide sequence ID" value="NZ_BAFO02000020.1"/>
</dbReference>
<dbReference type="OrthoDB" id="4307003at2"/>
<dbReference type="InterPro" id="IPR036411">
    <property type="entry name" value="TorD-like_sf"/>
</dbReference>
<reference evidence="2 3" key="1">
    <citation type="journal article" date="2014" name="BMC Genomics">
        <title>Genome based analysis of type-I polyketide synthase and nonribosomal peptide synthetase gene clusters in seven strains of five representative Nocardia species.</title>
        <authorList>
            <person name="Komaki H."/>
            <person name="Ichikawa N."/>
            <person name="Hosoyama A."/>
            <person name="Takahashi-Nakaguchi A."/>
            <person name="Matsuzawa T."/>
            <person name="Suzuki K."/>
            <person name="Fujita N."/>
            <person name="Gonoi T."/>
        </authorList>
    </citation>
    <scope>NUCLEOTIDE SEQUENCE [LARGE SCALE GENOMIC DNA]</scope>
    <source>
        <strain evidence="2 3">NBRC 15531</strain>
    </source>
</reference>
<name>U5E434_NOCAS</name>
<comment type="caution">
    <text evidence="2">The sequence shown here is derived from an EMBL/GenBank/DDBJ whole genome shotgun (WGS) entry which is preliminary data.</text>
</comment>
<evidence type="ECO:0000313" key="2">
    <source>
        <dbReference type="EMBL" id="GAD83587.1"/>
    </source>
</evidence>
<proteinExistence type="predicted"/>
<dbReference type="Pfam" id="PF02613">
    <property type="entry name" value="Nitrate_red_del"/>
    <property type="match status" value="1"/>
</dbReference>
<dbReference type="PANTHER" id="PTHR43680:SF2">
    <property type="entry name" value="NITRATE REDUCTASE MOLYBDENUM COFACTOR ASSEMBLY CHAPERONE NARJ"/>
    <property type="match status" value="1"/>
</dbReference>
<dbReference type="eggNOG" id="COG2180">
    <property type="taxonomic scope" value="Bacteria"/>
</dbReference>